<evidence type="ECO:0000313" key="2">
    <source>
        <dbReference type="Proteomes" id="UP000232638"/>
    </source>
</evidence>
<proteinExistence type="predicted"/>
<evidence type="ECO:0000313" key="1">
    <source>
        <dbReference type="EMBL" id="AUB80666.1"/>
    </source>
</evidence>
<dbReference type="RefSeq" id="WP_100918456.1">
    <property type="nucleotide sequence ID" value="NZ_CP020370.1"/>
</dbReference>
<name>A0A2K8U4Z2_9GAMM</name>
<reference evidence="1 2" key="1">
    <citation type="submission" date="2017-03" db="EMBL/GenBank/DDBJ databases">
        <title>Complete genome sequence of Candidatus 'Thiodictyon syntrophicum' sp. nov. strain Cad16T, a photolithoautotroph purple sulfur bacterium isolated from an alpine meromictic lake.</title>
        <authorList>
            <person name="Luedin S.M."/>
            <person name="Pothier J.F."/>
            <person name="Danza F."/>
            <person name="Storelli N."/>
            <person name="Wittwer M."/>
            <person name="Tonolla M."/>
        </authorList>
    </citation>
    <scope>NUCLEOTIDE SEQUENCE [LARGE SCALE GENOMIC DNA]</scope>
    <source>
        <strain evidence="1 2">Cad16T</strain>
    </source>
</reference>
<sequence length="77" mass="8634">MHAIEFQTTVHDGILQIPLEHQRQLNGRDLRVVVVDTQTEDAGEAETLFARLRRVRIAGPADLSIDHDSYVIGNQDA</sequence>
<dbReference type="EMBL" id="CP020370">
    <property type="protein sequence ID" value="AUB80666.1"/>
    <property type="molecule type" value="Genomic_DNA"/>
</dbReference>
<organism evidence="1 2">
    <name type="scientific">Candidatus Thiodictyon syntrophicum</name>
    <dbReference type="NCBI Taxonomy" id="1166950"/>
    <lineage>
        <taxon>Bacteria</taxon>
        <taxon>Pseudomonadati</taxon>
        <taxon>Pseudomonadota</taxon>
        <taxon>Gammaproteobacteria</taxon>
        <taxon>Chromatiales</taxon>
        <taxon>Chromatiaceae</taxon>
        <taxon>Thiodictyon</taxon>
    </lineage>
</organism>
<keyword evidence="2" id="KW-1185">Reference proteome</keyword>
<dbReference type="AlphaFoldDB" id="A0A2K8U4Z2"/>
<dbReference type="Proteomes" id="UP000232638">
    <property type="component" value="Chromosome"/>
</dbReference>
<dbReference type="KEGG" id="tsy:THSYN_06685"/>
<protein>
    <submittedName>
        <fullName evidence="1">Uncharacterized protein</fullName>
    </submittedName>
</protein>
<accession>A0A2K8U4Z2</accession>
<dbReference type="OrthoDB" id="5772393at2"/>
<gene>
    <name evidence="1" type="ORF">THSYN_06685</name>
</gene>